<dbReference type="SMART" id="SM00332">
    <property type="entry name" value="PP2Cc"/>
    <property type="match status" value="1"/>
</dbReference>
<dbReference type="AlphaFoldDB" id="A0A934VSX4"/>
<dbReference type="RefSeq" id="WP_200357683.1">
    <property type="nucleotide sequence ID" value="NZ_JAENIL010000048.1"/>
</dbReference>
<evidence type="ECO:0000259" key="1">
    <source>
        <dbReference type="PROSITE" id="PS51746"/>
    </source>
</evidence>
<dbReference type="CDD" id="cd00143">
    <property type="entry name" value="PP2Cc"/>
    <property type="match status" value="1"/>
</dbReference>
<dbReference type="Gene3D" id="3.60.40.10">
    <property type="entry name" value="PPM-type phosphatase domain"/>
    <property type="match status" value="1"/>
</dbReference>
<sequence length="284" mass="31932">MSEKAMTDSDDDHEELALSWSGLTHPGRFRKNNEDAFRALTFNAEGLQYLGKTGLESMKRGDFVFAVSDGMGGANAGEFASQIAVQKISELLPKTFKLAIYGMERGFSDILIELFQRIHKEMTEMSIYYEECRGMGATLSLGWFSPGWMHFCHIGDSRIYYLPKDGGSKQITEDHTHVGWLFRTGKINERQARTHAERNMLQQVLGGKCLKIDPQVGSVGVEPGDRFVFCSDGVNDGIWDRRIEELVRNPPARFAQLEPADRLVQDAMEESGRDNITALVVEVQ</sequence>
<dbReference type="InterPro" id="IPR001932">
    <property type="entry name" value="PPM-type_phosphatase-like_dom"/>
</dbReference>
<keyword evidence="3" id="KW-1185">Reference proteome</keyword>
<organism evidence="2 3">
    <name type="scientific">Pelagicoccus mobilis</name>
    <dbReference type="NCBI Taxonomy" id="415221"/>
    <lineage>
        <taxon>Bacteria</taxon>
        <taxon>Pseudomonadati</taxon>
        <taxon>Verrucomicrobiota</taxon>
        <taxon>Opitutia</taxon>
        <taxon>Puniceicoccales</taxon>
        <taxon>Pelagicoccaceae</taxon>
        <taxon>Pelagicoccus</taxon>
    </lineage>
</organism>
<protein>
    <submittedName>
        <fullName evidence="2">Serine/threonine-protein phosphatase</fullName>
    </submittedName>
</protein>
<dbReference type="Proteomes" id="UP000617628">
    <property type="component" value="Unassembled WGS sequence"/>
</dbReference>
<dbReference type="SUPFAM" id="SSF81606">
    <property type="entry name" value="PP2C-like"/>
    <property type="match status" value="1"/>
</dbReference>
<evidence type="ECO:0000313" key="2">
    <source>
        <dbReference type="EMBL" id="MBK1879470.1"/>
    </source>
</evidence>
<feature type="domain" description="PPM-type phosphatase" evidence="1">
    <location>
        <begin position="41"/>
        <end position="283"/>
    </location>
</feature>
<dbReference type="InterPro" id="IPR015655">
    <property type="entry name" value="PP2C"/>
</dbReference>
<reference evidence="2" key="1">
    <citation type="submission" date="2021-01" db="EMBL/GenBank/DDBJ databases">
        <title>Modified the classification status of verrucomicrobia.</title>
        <authorList>
            <person name="Feng X."/>
        </authorList>
    </citation>
    <scope>NUCLEOTIDE SEQUENCE</scope>
    <source>
        <strain evidence="2">KCTC 13126</strain>
    </source>
</reference>
<accession>A0A934VSX4</accession>
<dbReference type="InterPro" id="IPR036457">
    <property type="entry name" value="PPM-type-like_dom_sf"/>
</dbReference>
<dbReference type="EMBL" id="JAENIL010000048">
    <property type="protein sequence ID" value="MBK1879470.1"/>
    <property type="molecule type" value="Genomic_DNA"/>
</dbReference>
<gene>
    <name evidence="2" type="ORF">JIN87_21475</name>
</gene>
<dbReference type="PROSITE" id="PS51746">
    <property type="entry name" value="PPM_2"/>
    <property type="match status" value="1"/>
</dbReference>
<comment type="caution">
    <text evidence="2">The sequence shown here is derived from an EMBL/GenBank/DDBJ whole genome shotgun (WGS) entry which is preliminary data.</text>
</comment>
<dbReference type="SMART" id="SM00331">
    <property type="entry name" value="PP2C_SIG"/>
    <property type="match status" value="1"/>
</dbReference>
<dbReference type="Pfam" id="PF13672">
    <property type="entry name" value="PP2C_2"/>
    <property type="match status" value="1"/>
</dbReference>
<evidence type="ECO:0000313" key="3">
    <source>
        <dbReference type="Proteomes" id="UP000617628"/>
    </source>
</evidence>
<name>A0A934VSX4_9BACT</name>
<proteinExistence type="predicted"/>
<dbReference type="GO" id="GO:0004722">
    <property type="term" value="F:protein serine/threonine phosphatase activity"/>
    <property type="evidence" value="ECO:0007669"/>
    <property type="project" value="InterPro"/>
</dbReference>
<dbReference type="PANTHER" id="PTHR47992">
    <property type="entry name" value="PROTEIN PHOSPHATASE"/>
    <property type="match status" value="1"/>
</dbReference>